<proteinExistence type="predicted"/>
<reference evidence="1" key="1">
    <citation type="submission" date="2019-02" db="EMBL/GenBank/DDBJ databases">
        <authorList>
            <person name="Gruber-Vodicka R. H."/>
            <person name="Seah K. B. B."/>
        </authorList>
    </citation>
    <scope>NUCLEOTIDE SEQUENCE</scope>
    <source>
        <strain evidence="1">BECK_BZ131</strain>
    </source>
</reference>
<dbReference type="EMBL" id="CAADFE010000010">
    <property type="protein sequence ID" value="VFJ66586.1"/>
    <property type="molecule type" value="Genomic_DNA"/>
</dbReference>
<evidence type="ECO:0000313" key="1">
    <source>
        <dbReference type="EMBL" id="VFJ66586.1"/>
    </source>
</evidence>
<dbReference type="AlphaFoldDB" id="A0A450THA2"/>
<accession>A0A450THA2</accession>
<sequence length="83" mass="9238">MKKCSNILEVIGFGLVTFIFSRRALTSTHCEDNSTAEVICLFPAHLLHKNELCFTKVLVGFIDARSYLAGLERNFAGSGTWLN</sequence>
<gene>
    <name evidence="1" type="ORF">BECKFW1821C_GA0114237_101026</name>
</gene>
<organism evidence="1">
    <name type="scientific">Candidatus Kentrum sp. FW</name>
    <dbReference type="NCBI Taxonomy" id="2126338"/>
    <lineage>
        <taxon>Bacteria</taxon>
        <taxon>Pseudomonadati</taxon>
        <taxon>Pseudomonadota</taxon>
        <taxon>Gammaproteobacteria</taxon>
        <taxon>Candidatus Kentrum</taxon>
    </lineage>
</organism>
<name>A0A450THA2_9GAMM</name>
<protein>
    <submittedName>
        <fullName evidence="1">Uncharacterized protein</fullName>
    </submittedName>
</protein>